<dbReference type="RefSeq" id="XP_036629174.1">
    <property type="nucleotide sequence ID" value="XM_036779785.1"/>
</dbReference>
<accession>A0A8H6ZNC1</accession>
<evidence type="ECO:0000313" key="2">
    <source>
        <dbReference type="Proteomes" id="UP000623687"/>
    </source>
</evidence>
<dbReference type="GeneID" id="59380109"/>
<name>A0A8H6ZNC1_PLEOS</name>
<evidence type="ECO:0000313" key="1">
    <source>
        <dbReference type="EMBL" id="KAF7424980.1"/>
    </source>
</evidence>
<keyword evidence="2" id="KW-1185">Reference proteome</keyword>
<comment type="caution">
    <text evidence="1">The sequence shown here is derived from an EMBL/GenBank/DDBJ whole genome shotgun (WGS) entry which is preliminary data.</text>
</comment>
<reference evidence="1" key="1">
    <citation type="submission" date="2019-07" db="EMBL/GenBank/DDBJ databases">
        <authorList>
            <person name="Palmer J.M."/>
        </authorList>
    </citation>
    <scope>NUCLEOTIDE SEQUENCE</scope>
    <source>
        <strain evidence="1">PC9</strain>
    </source>
</reference>
<proteinExistence type="predicted"/>
<dbReference type="VEuPathDB" id="FungiDB:PC9H_010291"/>
<dbReference type="Proteomes" id="UP000623687">
    <property type="component" value="Unassembled WGS sequence"/>
</dbReference>
<dbReference type="EMBL" id="JACETU010000007">
    <property type="protein sequence ID" value="KAF7424980.1"/>
    <property type="molecule type" value="Genomic_DNA"/>
</dbReference>
<protein>
    <submittedName>
        <fullName evidence="1">Uncharacterized protein</fullName>
    </submittedName>
</protein>
<organism evidence="1 2">
    <name type="scientific">Pleurotus ostreatus</name>
    <name type="common">Oyster mushroom</name>
    <name type="synonym">White-rot fungus</name>
    <dbReference type="NCBI Taxonomy" id="5322"/>
    <lineage>
        <taxon>Eukaryota</taxon>
        <taxon>Fungi</taxon>
        <taxon>Dikarya</taxon>
        <taxon>Basidiomycota</taxon>
        <taxon>Agaricomycotina</taxon>
        <taxon>Agaricomycetes</taxon>
        <taxon>Agaricomycetidae</taxon>
        <taxon>Agaricales</taxon>
        <taxon>Pleurotineae</taxon>
        <taxon>Pleurotaceae</taxon>
        <taxon>Pleurotus</taxon>
    </lineage>
</organism>
<gene>
    <name evidence="1" type="ORF">PC9H_010291</name>
</gene>
<sequence length="85" mass="9248">MAVQPILPRLASAIFNWGTSLLRRINAIMGDAFLAPISGGNNGGRNNVNTTPLPLVRLARPSLLLITGIPFRMRKQNRTRELVAG</sequence>
<dbReference type="AlphaFoldDB" id="A0A8H6ZNC1"/>